<evidence type="ECO:0000256" key="1">
    <source>
        <dbReference type="SAM" id="Phobius"/>
    </source>
</evidence>
<keyword evidence="3" id="KW-1185">Reference proteome</keyword>
<evidence type="ECO:0000313" key="3">
    <source>
        <dbReference type="Proteomes" id="UP000317429"/>
    </source>
</evidence>
<dbReference type="KEGG" id="pnd:Pla175_05700"/>
<dbReference type="AlphaFoldDB" id="A0A518D6V4"/>
<name>A0A518D6V4_9BACT</name>
<organism evidence="2 3">
    <name type="scientific">Pirellulimonas nuda</name>
    <dbReference type="NCBI Taxonomy" id="2528009"/>
    <lineage>
        <taxon>Bacteria</taxon>
        <taxon>Pseudomonadati</taxon>
        <taxon>Planctomycetota</taxon>
        <taxon>Planctomycetia</taxon>
        <taxon>Pirellulales</taxon>
        <taxon>Lacipirellulaceae</taxon>
        <taxon>Pirellulimonas</taxon>
    </lineage>
</organism>
<feature type="transmembrane region" description="Helical" evidence="1">
    <location>
        <begin position="41"/>
        <end position="61"/>
    </location>
</feature>
<keyword evidence="1" id="KW-0472">Membrane</keyword>
<protein>
    <submittedName>
        <fullName evidence="2">Uncharacterized protein</fullName>
    </submittedName>
</protein>
<dbReference type="RefSeq" id="WP_145281142.1">
    <property type="nucleotide sequence ID" value="NZ_CP036291.1"/>
</dbReference>
<reference evidence="2 3" key="1">
    <citation type="submission" date="2019-02" db="EMBL/GenBank/DDBJ databases">
        <title>Deep-cultivation of Planctomycetes and their phenomic and genomic characterization uncovers novel biology.</title>
        <authorList>
            <person name="Wiegand S."/>
            <person name="Jogler M."/>
            <person name="Boedeker C."/>
            <person name="Pinto D."/>
            <person name="Vollmers J."/>
            <person name="Rivas-Marin E."/>
            <person name="Kohn T."/>
            <person name="Peeters S.H."/>
            <person name="Heuer A."/>
            <person name="Rast P."/>
            <person name="Oberbeckmann S."/>
            <person name="Bunk B."/>
            <person name="Jeske O."/>
            <person name="Meyerdierks A."/>
            <person name="Storesund J.E."/>
            <person name="Kallscheuer N."/>
            <person name="Luecker S."/>
            <person name="Lage O.M."/>
            <person name="Pohl T."/>
            <person name="Merkel B.J."/>
            <person name="Hornburger P."/>
            <person name="Mueller R.-W."/>
            <person name="Bruemmer F."/>
            <person name="Labrenz M."/>
            <person name="Spormann A.M."/>
            <person name="Op den Camp H."/>
            <person name="Overmann J."/>
            <person name="Amann R."/>
            <person name="Jetten M.S.M."/>
            <person name="Mascher T."/>
            <person name="Medema M.H."/>
            <person name="Devos D.P."/>
            <person name="Kaster A.-K."/>
            <person name="Ovreas L."/>
            <person name="Rohde M."/>
            <person name="Galperin M.Y."/>
            <person name="Jogler C."/>
        </authorList>
    </citation>
    <scope>NUCLEOTIDE SEQUENCE [LARGE SCALE GENOMIC DNA]</scope>
    <source>
        <strain evidence="2 3">Pla175</strain>
    </source>
</reference>
<keyword evidence="1" id="KW-1133">Transmembrane helix</keyword>
<dbReference type="Proteomes" id="UP000317429">
    <property type="component" value="Chromosome"/>
</dbReference>
<keyword evidence="1" id="KW-0812">Transmembrane</keyword>
<dbReference type="EMBL" id="CP036291">
    <property type="protein sequence ID" value="QDU87213.1"/>
    <property type="molecule type" value="Genomic_DNA"/>
</dbReference>
<gene>
    <name evidence="2" type="ORF">Pla175_05700</name>
</gene>
<sequence>MSQPPRNRFRFGTRHLFLLTLIVAIASAGYGGMRRGGADRMYFVLFAAGAPLVVLVLAGLVREARRLFRRRPSDDDRTPFD</sequence>
<proteinExistence type="predicted"/>
<evidence type="ECO:0000313" key="2">
    <source>
        <dbReference type="EMBL" id="QDU87213.1"/>
    </source>
</evidence>
<accession>A0A518D6V4</accession>